<keyword evidence="1" id="KW-0472">Membrane</keyword>
<reference evidence="3 4" key="1">
    <citation type="submission" date="2023-06" db="EMBL/GenBank/DDBJ databases">
        <title>Campylobacter magnum sp. nov., isolated from cecal contents of domestic pigs (Sus scrofa domesticus).</title>
        <authorList>
            <person name="Papic B."/>
            <person name="Gruntar I."/>
        </authorList>
    </citation>
    <scope>NUCLEOTIDE SEQUENCE [LARGE SCALE GENOMIC DNA]</scope>
    <source>
        <strain evidence="4">34484-21</strain>
    </source>
</reference>
<dbReference type="RefSeq" id="WP_302243635.1">
    <property type="nucleotide sequence ID" value="NZ_JAULJQ010000002.1"/>
</dbReference>
<dbReference type="EMBL" id="JAULJQ010000002">
    <property type="protein sequence ID" value="MDO2408877.1"/>
    <property type="molecule type" value="Genomic_DNA"/>
</dbReference>
<feature type="domain" description="Urease accessory protein UreH-like transmembrane" evidence="2">
    <location>
        <begin position="11"/>
        <end position="208"/>
    </location>
</feature>
<feature type="transmembrane region" description="Helical" evidence="1">
    <location>
        <begin position="44"/>
        <end position="69"/>
    </location>
</feature>
<evidence type="ECO:0000313" key="4">
    <source>
        <dbReference type="Proteomes" id="UP001171111"/>
    </source>
</evidence>
<sequence length="217" mass="23423">MSGAFILNIIITAFVLSFSHCSFMCGGFNVILGRLCAGLSKLSTLVMMLLYHAGRTTAYACLGAVFGYFGAGVMRDASAKGLVFFGAGILLVVLGVSLLLRGKMLAFFENSFIQGKILALALKLQKRRYIVLLGFLNGLLPCGVVYTFLAMSFSLGSGALSALVMILAGLCTTPALLFYALLSRFFTQRLRFIFELLSALLVCAYGLYLAFKGYMLL</sequence>
<evidence type="ECO:0000259" key="2">
    <source>
        <dbReference type="Pfam" id="PF13386"/>
    </source>
</evidence>
<dbReference type="PANTHER" id="PTHR42208">
    <property type="entry name" value="HEAVY METAL TRANSPORTER-RELATED"/>
    <property type="match status" value="1"/>
</dbReference>
<feature type="transmembrane region" description="Helical" evidence="1">
    <location>
        <begin position="81"/>
        <end position="100"/>
    </location>
</feature>
<evidence type="ECO:0000256" key="1">
    <source>
        <dbReference type="SAM" id="Phobius"/>
    </source>
</evidence>
<dbReference type="Pfam" id="PF13386">
    <property type="entry name" value="DsbD_2"/>
    <property type="match status" value="1"/>
</dbReference>
<feature type="transmembrane region" description="Helical" evidence="1">
    <location>
        <begin position="6"/>
        <end position="32"/>
    </location>
</feature>
<dbReference type="InterPro" id="IPR039447">
    <property type="entry name" value="UreH-like_TM_dom"/>
</dbReference>
<organism evidence="3 4">
    <name type="scientific">Campylobacter magnus</name>
    <dbReference type="NCBI Taxonomy" id="3026462"/>
    <lineage>
        <taxon>Bacteria</taxon>
        <taxon>Pseudomonadati</taxon>
        <taxon>Campylobacterota</taxon>
        <taxon>Epsilonproteobacteria</taxon>
        <taxon>Campylobacterales</taxon>
        <taxon>Campylobacteraceae</taxon>
        <taxon>Campylobacter</taxon>
    </lineage>
</organism>
<keyword evidence="1" id="KW-0812">Transmembrane</keyword>
<name>A0ABT8T5F2_9BACT</name>
<protein>
    <submittedName>
        <fullName evidence="3">Sulfite exporter TauE/SafE family protein</fullName>
    </submittedName>
</protein>
<dbReference type="Proteomes" id="UP001171111">
    <property type="component" value="Unassembled WGS sequence"/>
</dbReference>
<comment type="caution">
    <text evidence="3">The sequence shown here is derived from an EMBL/GenBank/DDBJ whole genome shotgun (WGS) entry which is preliminary data.</text>
</comment>
<accession>A0ABT8T5F2</accession>
<keyword evidence="1" id="KW-1133">Transmembrane helix</keyword>
<keyword evidence="4" id="KW-1185">Reference proteome</keyword>
<evidence type="ECO:0000313" key="3">
    <source>
        <dbReference type="EMBL" id="MDO2408877.1"/>
    </source>
</evidence>
<proteinExistence type="predicted"/>
<dbReference type="PANTHER" id="PTHR42208:SF1">
    <property type="entry name" value="HEAVY METAL TRANSPORTER"/>
    <property type="match status" value="1"/>
</dbReference>
<feature type="transmembrane region" description="Helical" evidence="1">
    <location>
        <begin position="192"/>
        <end position="211"/>
    </location>
</feature>
<feature type="transmembrane region" description="Helical" evidence="1">
    <location>
        <begin position="129"/>
        <end position="153"/>
    </location>
</feature>
<feature type="transmembrane region" description="Helical" evidence="1">
    <location>
        <begin position="159"/>
        <end position="180"/>
    </location>
</feature>
<gene>
    <name evidence="3" type="ORF">Q2362_02025</name>
</gene>